<evidence type="ECO:0000313" key="2">
    <source>
        <dbReference type="EMBL" id="MDR6804964.1"/>
    </source>
</evidence>
<dbReference type="EMBL" id="JAVDTI010000002">
    <property type="protein sequence ID" value="MDR6804964.1"/>
    <property type="molecule type" value="Genomic_DNA"/>
</dbReference>
<protein>
    <recommendedName>
        <fullName evidence="4">Alpha-L-rhamnosidase six-hairpin glycosidase domain-containing protein</fullName>
    </recommendedName>
</protein>
<dbReference type="InterPro" id="IPR012341">
    <property type="entry name" value="6hp_glycosidase-like_sf"/>
</dbReference>
<feature type="signal peptide" evidence="1">
    <location>
        <begin position="1"/>
        <end position="19"/>
    </location>
</feature>
<evidence type="ECO:0000256" key="1">
    <source>
        <dbReference type="SAM" id="SignalP"/>
    </source>
</evidence>
<name>A0ABU1QUX7_9BACT</name>
<reference evidence="2 3" key="1">
    <citation type="submission" date="2023-07" db="EMBL/GenBank/DDBJ databases">
        <title>Sorghum-associated microbial communities from plants grown in Nebraska, USA.</title>
        <authorList>
            <person name="Schachtman D."/>
        </authorList>
    </citation>
    <scope>NUCLEOTIDE SEQUENCE [LARGE SCALE GENOMIC DNA]</scope>
    <source>
        <strain evidence="2 3">BE57</strain>
    </source>
</reference>
<gene>
    <name evidence="2" type="ORF">J2W84_002010</name>
</gene>
<proteinExistence type="predicted"/>
<dbReference type="Gene3D" id="1.50.10.10">
    <property type="match status" value="1"/>
</dbReference>
<dbReference type="Proteomes" id="UP001264980">
    <property type="component" value="Unassembled WGS sequence"/>
</dbReference>
<feature type="chain" id="PRO_5045763476" description="Alpha-L-rhamnosidase six-hairpin glycosidase domain-containing protein" evidence="1">
    <location>
        <begin position="20"/>
        <end position="481"/>
    </location>
</feature>
<keyword evidence="1" id="KW-0732">Signal</keyword>
<evidence type="ECO:0008006" key="4">
    <source>
        <dbReference type="Google" id="ProtNLM"/>
    </source>
</evidence>
<dbReference type="RefSeq" id="WP_309982299.1">
    <property type="nucleotide sequence ID" value="NZ_JAVDTI010000002.1"/>
</dbReference>
<dbReference type="InterPro" id="IPR008928">
    <property type="entry name" value="6-hairpin_glycosidase_sf"/>
</dbReference>
<organism evidence="2 3">
    <name type="scientific">Dyadobacter fermentans</name>
    <dbReference type="NCBI Taxonomy" id="94254"/>
    <lineage>
        <taxon>Bacteria</taxon>
        <taxon>Pseudomonadati</taxon>
        <taxon>Bacteroidota</taxon>
        <taxon>Cytophagia</taxon>
        <taxon>Cytophagales</taxon>
        <taxon>Spirosomataceae</taxon>
        <taxon>Dyadobacter</taxon>
    </lineage>
</organism>
<dbReference type="SUPFAM" id="SSF48208">
    <property type="entry name" value="Six-hairpin glycosidases"/>
    <property type="match status" value="1"/>
</dbReference>
<evidence type="ECO:0000313" key="3">
    <source>
        <dbReference type="Proteomes" id="UP001264980"/>
    </source>
</evidence>
<comment type="caution">
    <text evidence="2">The sequence shown here is derived from an EMBL/GenBank/DDBJ whole genome shotgun (WGS) entry which is preliminary data.</text>
</comment>
<sequence>MIRFIAAASLWLTFQPAFHHGCMAQSETLKFRSTDAALQTAFDRAAEMALSHRGNPADPVGDWYEAALPSRFAFCMRDVAHQSMAAEMLGLGKANSNMFSLFAKNISDSKDWCSYWEINKEGKPAPADYRNDDEFWYNLNANFDVMNAAWKLYLWTGDKRYINGPEFADFHRKSVREYVERWVLQPDSLLSRPLHPNAHAAYNDKDAFHRCRGLASYSEGVHDLKMGVDLIASLSRGMQTYADMLRVEGKTAEASAFDQKAEQYRRHIENKWWSEKEDKYFTYYSSKGVFGYAEGETFLLWFDVLKDTTRTRKTIDQILARDWNMENQSYFPYVLGQYGYPEQIRSQILHLTDPATKRREYPEVSYGAVQGVVQGIMGIDADARVNRITTLFNGRAADTHTIENLPVLQRKISVTEGAKTASLRNAGPALQWRVMFAGKHPFIMVNGARRKASQMVVKGSRMVSFLDVTVPANQQLVARVP</sequence>
<keyword evidence="3" id="KW-1185">Reference proteome</keyword>
<accession>A0ABU1QUX7</accession>